<evidence type="ECO:0000256" key="5">
    <source>
        <dbReference type="ARBA" id="ARBA00022792"/>
    </source>
</evidence>
<dbReference type="GO" id="GO:0008320">
    <property type="term" value="F:protein transmembrane transporter activity"/>
    <property type="evidence" value="ECO:0007669"/>
    <property type="project" value="TreeGrafter"/>
</dbReference>
<proteinExistence type="inferred from homology"/>
<reference evidence="12" key="1">
    <citation type="submission" date="2021-01" db="EMBL/GenBank/DDBJ databases">
        <authorList>
            <person name="Corre E."/>
            <person name="Pelletier E."/>
            <person name="Niang G."/>
            <person name="Scheremetjew M."/>
            <person name="Finn R."/>
            <person name="Kale V."/>
            <person name="Holt S."/>
            <person name="Cochrane G."/>
            <person name="Meng A."/>
            <person name="Brown T."/>
            <person name="Cohen L."/>
        </authorList>
    </citation>
    <scope>NUCLEOTIDE SEQUENCE</scope>
    <source>
        <strain evidence="12">CCMP441</strain>
        <strain evidence="13">CCMP644</strain>
    </source>
</reference>
<keyword evidence="10" id="KW-0472">Membrane</keyword>
<sequence length="273" mass="28709">MADDHEREPCPHRIIDDLGGAFAFGAVGGVVFHGAKGARNSPRRERISGAVQAIQGNARRLGGSFAQWGGLFSMFDCTAAYLRGTEDPYNSIAAGFCTGATLAARGGANAALKSGVIGGILLGIMEGLNIALQKQMGAMAPPEPVVVEETAKAGSAGAADTPAAQAPWWAKYLPQPPEEKPTVDFSSEEEMAKAPEFGSGKDDFSKSESKWASGSAARSVVEPSVDGRKLYMLIRGGIDRREPPLLAHDAKSPSLAANRDMLRAFPWLERPGA</sequence>
<dbReference type="PANTHER" id="PTHR10485">
    <property type="entry name" value="MITOCHONDRIAL IMPORT INNER MEMBRANE TRANSLOCASE SUBUNIT TIM-17"/>
    <property type="match status" value="1"/>
</dbReference>
<dbReference type="AlphaFoldDB" id="A0A6T8PP33"/>
<evidence type="ECO:0000256" key="10">
    <source>
        <dbReference type="ARBA" id="ARBA00023136"/>
    </source>
</evidence>
<name>A0A6T8PP33_HEMAN</name>
<gene>
    <name evidence="13" type="ORF">HAND00432_LOCUS8369</name>
    <name evidence="12" type="ORF">HAND1043_LOCUS25339</name>
</gene>
<dbReference type="EMBL" id="HBFX01013925">
    <property type="protein sequence ID" value="CAD8953832.1"/>
    <property type="molecule type" value="Transcribed_RNA"/>
</dbReference>
<keyword evidence="3" id="KW-0813">Transport</keyword>
<dbReference type="EMBL" id="HBFK01041778">
    <property type="protein sequence ID" value="CAD8758825.1"/>
    <property type="molecule type" value="Transcribed_RNA"/>
</dbReference>
<keyword evidence="9" id="KW-0496">Mitochondrion</keyword>
<evidence type="ECO:0000256" key="8">
    <source>
        <dbReference type="ARBA" id="ARBA00023010"/>
    </source>
</evidence>
<comment type="subcellular location">
    <subcellularLocation>
        <location evidence="1">Mitochondrion inner membrane</location>
        <topology evidence="1">Multi-pass membrane protein</topology>
    </subcellularLocation>
</comment>
<keyword evidence="4" id="KW-0812">Transmembrane</keyword>
<protein>
    <recommendedName>
        <fullName evidence="14">Mitochondrial import inner membrane translocase subunit TIM22</fullName>
    </recommendedName>
</protein>
<keyword evidence="5" id="KW-0999">Mitochondrion inner membrane</keyword>
<evidence type="ECO:0000256" key="2">
    <source>
        <dbReference type="ARBA" id="ARBA00008444"/>
    </source>
</evidence>
<organism evidence="12">
    <name type="scientific">Hemiselmis andersenii</name>
    <name type="common">Cryptophyte alga</name>
    <dbReference type="NCBI Taxonomy" id="464988"/>
    <lineage>
        <taxon>Eukaryota</taxon>
        <taxon>Cryptophyceae</taxon>
        <taxon>Cryptomonadales</taxon>
        <taxon>Hemiselmidaceae</taxon>
        <taxon>Hemiselmis</taxon>
    </lineage>
</organism>
<dbReference type="GO" id="GO:0005744">
    <property type="term" value="C:TIM23 mitochondrial import inner membrane translocase complex"/>
    <property type="evidence" value="ECO:0007669"/>
    <property type="project" value="TreeGrafter"/>
</dbReference>
<evidence type="ECO:0000313" key="12">
    <source>
        <dbReference type="EMBL" id="CAD8758825.1"/>
    </source>
</evidence>
<evidence type="ECO:0000256" key="4">
    <source>
        <dbReference type="ARBA" id="ARBA00022692"/>
    </source>
</evidence>
<evidence type="ECO:0000256" key="7">
    <source>
        <dbReference type="ARBA" id="ARBA00022989"/>
    </source>
</evidence>
<dbReference type="Pfam" id="PF02466">
    <property type="entry name" value="Tim17"/>
    <property type="match status" value="1"/>
</dbReference>
<evidence type="ECO:0000313" key="13">
    <source>
        <dbReference type="EMBL" id="CAD8953832.1"/>
    </source>
</evidence>
<feature type="region of interest" description="Disordered" evidence="11">
    <location>
        <begin position="175"/>
        <end position="218"/>
    </location>
</feature>
<keyword evidence="6" id="KW-0653">Protein transport</keyword>
<dbReference type="GO" id="GO:0030150">
    <property type="term" value="P:protein import into mitochondrial matrix"/>
    <property type="evidence" value="ECO:0007669"/>
    <property type="project" value="TreeGrafter"/>
</dbReference>
<evidence type="ECO:0000256" key="6">
    <source>
        <dbReference type="ARBA" id="ARBA00022927"/>
    </source>
</evidence>
<comment type="similarity">
    <text evidence="2">Belongs to the Tim17/Tim22/Tim23 family.</text>
</comment>
<dbReference type="PANTHER" id="PTHR10485:SF0">
    <property type="entry name" value="AT05822P-RELATED"/>
    <property type="match status" value="1"/>
</dbReference>
<evidence type="ECO:0000256" key="3">
    <source>
        <dbReference type="ARBA" id="ARBA00022448"/>
    </source>
</evidence>
<accession>A0A6T8PP33</accession>
<evidence type="ECO:0000256" key="1">
    <source>
        <dbReference type="ARBA" id="ARBA00004448"/>
    </source>
</evidence>
<feature type="compositionally biased region" description="Basic and acidic residues" evidence="11">
    <location>
        <begin position="199"/>
        <end position="209"/>
    </location>
</feature>
<evidence type="ECO:0008006" key="14">
    <source>
        <dbReference type="Google" id="ProtNLM"/>
    </source>
</evidence>
<keyword evidence="7" id="KW-1133">Transmembrane helix</keyword>
<evidence type="ECO:0000256" key="9">
    <source>
        <dbReference type="ARBA" id="ARBA00023128"/>
    </source>
</evidence>
<evidence type="ECO:0000256" key="11">
    <source>
        <dbReference type="SAM" id="MobiDB-lite"/>
    </source>
</evidence>
<keyword evidence="8" id="KW-0811">Translocation</keyword>